<evidence type="ECO:0000256" key="1">
    <source>
        <dbReference type="SAM" id="MobiDB-lite"/>
    </source>
</evidence>
<proteinExistence type="predicted"/>
<dbReference type="AlphaFoldDB" id="A0A2H3J2S8"/>
<evidence type="ECO:0000313" key="3">
    <source>
        <dbReference type="Proteomes" id="UP000218811"/>
    </source>
</evidence>
<dbReference type="EMBL" id="KB467876">
    <property type="protein sequence ID" value="PCH36466.1"/>
    <property type="molecule type" value="Genomic_DNA"/>
</dbReference>
<sequence>MCEERFARGVGRGRRASARMQRRRGGGKKRPVEGEGCLHSNLPGPIGGHRGGLLRGSRAGLRGCPLAGDQPTYACMEVLERRPRGRALGLRAALFGRGRRERTGVCSDAGRRGRTGAMLWLAARVHRLLRYHTSTHPGLGRRNASARTPRACVCSPNRRRVGGAART</sequence>
<evidence type="ECO:0000313" key="2">
    <source>
        <dbReference type="EMBL" id="PCH36466.1"/>
    </source>
</evidence>
<accession>A0A2H3J2S8</accession>
<protein>
    <submittedName>
        <fullName evidence="2">Uncharacterized protein</fullName>
    </submittedName>
</protein>
<reference evidence="2 3" key="1">
    <citation type="journal article" date="2012" name="Science">
        <title>The Paleozoic origin of enzymatic lignin decomposition reconstructed from 31 fungal genomes.</title>
        <authorList>
            <person name="Floudas D."/>
            <person name="Binder M."/>
            <person name="Riley R."/>
            <person name="Barry K."/>
            <person name="Blanchette R.A."/>
            <person name="Henrissat B."/>
            <person name="Martinez A.T."/>
            <person name="Otillar R."/>
            <person name="Spatafora J.W."/>
            <person name="Yadav J.S."/>
            <person name="Aerts A."/>
            <person name="Benoit I."/>
            <person name="Boyd A."/>
            <person name="Carlson A."/>
            <person name="Copeland A."/>
            <person name="Coutinho P.M."/>
            <person name="de Vries R.P."/>
            <person name="Ferreira P."/>
            <person name="Findley K."/>
            <person name="Foster B."/>
            <person name="Gaskell J."/>
            <person name="Glotzer D."/>
            <person name="Gorecki P."/>
            <person name="Heitman J."/>
            <person name="Hesse C."/>
            <person name="Hori C."/>
            <person name="Igarashi K."/>
            <person name="Jurgens J.A."/>
            <person name="Kallen N."/>
            <person name="Kersten P."/>
            <person name="Kohler A."/>
            <person name="Kuees U."/>
            <person name="Kumar T.K.A."/>
            <person name="Kuo A."/>
            <person name="LaButti K."/>
            <person name="Larrondo L.F."/>
            <person name="Lindquist E."/>
            <person name="Ling A."/>
            <person name="Lombard V."/>
            <person name="Lucas S."/>
            <person name="Lundell T."/>
            <person name="Martin R."/>
            <person name="McLaughlin D.J."/>
            <person name="Morgenstern I."/>
            <person name="Morin E."/>
            <person name="Murat C."/>
            <person name="Nagy L.G."/>
            <person name="Nolan M."/>
            <person name="Ohm R.A."/>
            <person name="Patyshakuliyeva A."/>
            <person name="Rokas A."/>
            <person name="Ruiz-Duenas F.J."/>
            <person name="Sabat G."/>
            <person name="Salamov A."/>
            <person name="Samejima M."/>
            <person name="Schmutz J."/>
            <person name="Slot J.C."/>
            <person name="St John F."/>
            <person name="Stenlid J."/>
            <person name="Sun H."/>
            <person name="Sun S."/>
            <person name="Syed K."/>
            <person name="Tsang A."/>
            <person name="Wiebenga A."/>
            <person name="Young D."/>
            <person name="Pisabarro A."/>
            <person name="Eastwood D.C."/>
            <person name="Martin F."/>
            <person name="Cullen D."/>
            <person name="Grigoriev I.V."/>
            <person name="Hibbett D.S."/>
        </authorList>
    </citation>
    <scope>NUCLEOTIDE SEQUENCE [LARGE SCALE GENOMIC DNA]</scope>
    <source>
        <strain evidence="2 3">MD-104</strain>
    </source>
</reference>
<gene>
    <name evidence="2" type="ORF">WOLCODRAFT_140470</name>
</gene>
<dbReference type="Proteomes" id="UP000218811">
    <property type="component" value="Unassembled WGS sequence"/>
</dbReference>
<feature type="compositionally biased region" description="Basic residues" evidence="1">
    <location>
        <begin position="11"/>
        <end position="29"/>
    </location>
</feature>
<feature type="region of interest" description="Disordered" evidence="1">
    <location>
        <begin position="1"/>
        <end position="41"/>
    </location>
</feature>
<keyword evidence="3" id="KW-1185">Reference proteome</keyword>
<organism evidence="2 3">
    <name type="scientific">Wolfiporia cocos (strain MD-104)</name>
    <name type="common">Brown rot fungus</name>
    <dbReference type="NCBI Taxonomy" id="742152"/>
    <lineage>
        <taxon>Eukaryota</taxon>
        <taxon>Fungi</taxon>
        <taxon>Dikarya</taxon>
        <taxon>Basidiomycota</taxon>
        <taxon>Agaricomycotina</taxon>
        <taxon>Agaricomycetes</taxon>
        <taxon>Polyporales</taxon>
        <taxon>Phaeolaceae</taxon>
        <taxon>Wolfiporia</taxon>
    </lineage>
</organism>
<name>A0A2H3J2S8_WOLCO</name>